<dbReference type="eggNOG" id="COG0845">
    <property type="taxonomic scope" value="Bacteria"/>
</dbReference>
<proteinExistence type="predicted"/>
<organism evidence="3 4">
    <name type="scientific">Actinoplanes utahensis</name>
    <dbReference type="NCBI Taxonomy" id="1869"/>
    <lineage>
        <taxon>Bacteria</taxon>
        <taxon>Bacillati</taxon>
        <taxon>Actinomycetota</taxon>
        <taxon>Actinomycetes</taxon>
        <taxon>Micromonosporales</taxon>
        <taxon>Micromonosporaceae</taxon>
        <taxon>Actinoplanes</taxon>
    </lineage>
</organism>
<accession>A0A0A6UJJ0</accession>
<dbReference type="Gene3D" id="2.40.420.20">
    <property type="match status" value="1"/>
</dbReference>
<feature type="chain" id="PRO_5039255372" evidence="1">
    <location>
        <begin position="25"/>
        <end position="347"/>
    </location>
</feature>
<dbReference type="Pfam" id="PF01471">
    <property type="entry name" value="PG_binding_1"/>
    <property type="match status" value="1"/>
</dbReference>
<sequence length="347" mass="35380">MAGTAAALTAGGVAAVLLTGGLPAAEGSSTPTATGSTPAPTADITRQTLVDKESHDGTLGYGDTAALTTRLSGTVTYLPAAGATISRGGALYRLDNDPVLLLYGALPAYRNLAPGVEGADVLQFERNLWALGHRGFTVDDEYTSATASAVEDWQDDLGLPETGTIALGRIVYAAGPIRVAARSADPGAAVQPGAELLTTSATTRYATVELDVDDQRLAKKGAKVDVTLPDGKTVTGKITALEATVEEAENPGQEDTTTIAVTVGFDRTPEGLDDAAVEVQFVSAQRENVLTVPVDALLALAEGGYGLQLVDGSTTRVVAVRTGLFADGRVEVTGDGLAEGMKVGVPA</sequence>
<keyword evidence="4" id="KW-1185">Reference proteome</keyword>
<dbReference type="PANTHER" id="PTHR30469:SF15">
    <property type="entry name" value="HLYD FAMILY OF SECRETION PROTEINS"/>
    <property type="match status" value="1"/>
</dbReference>
<dbReference type="AlphaFoldDB" id="A0A0A6UJJ0"/>
<dbReference type="PANTHER" id="PTHR30469">
    <property type="entry name" value="MULTIDRUG RESISTANCE PROTEIN MDTA"/>
    <property type="match status" value="1"/>
</dbReference>
<dbReference type="InterPro" id="IPR036366">
    <property type="entry name" value="PGBDSf"/>
</dbReference>
<dbReference type="STRING" id="1869.MB27_24040"/>
<dbReference type="InterPro" id="IPR002477">
    <property type="entry name" value="Peptidoglycan-bd-like"/>
</dbReference>
<dbReference type="Proteomes" id="UP000054537">
    <property type="component" value="Unassembled WGS sequence"/>
</dbReference>
<comment type="caution">
    <text evidence="3">The sequence shown here is derived from an EMBL/GenBank/DDBJ whole genome shotgun (WGS) entry which is preliminary data.</text>
</comment>
<dbReference type="Gene3D" id="1.10.101.10">
    <property type="entry name" value="PGBD-like superfamily/PGBD"/>
    <property type="match status" value="1"/>
</dbReference>
<evidence type="ECO:0000313" key="3">
    <source>
        <dbReference type="EMBL" id="KHD75238.1"/>
    </source>
</evidence>
<gene>
    <name evidence="3" type="ORF">MB27_24040</name>
</gene>
<name>A0A0A6UJJ0_ACTUT</name>
<dbReference type="GO" id="GO:1990281">
    <property type="term" value="C:efflux pump complex"/>
    <property type="evidence" value="ECO:0007669"/>
    <property type="project" value="TreeGrafter"/>
</dbReference>
<keyword evidence="1" id="KW-0732">Signal</keyword>
<reference evidence="3 4" key="1">
    <citation type="submission" date="2014-10" db="EMBL/GenBank/DDBJ databases">
        <title>Draft genome sequence of Actinoplanes utahensis NRRL 12052.</title>
        <authorList>
            <person name="Velasco-Bucheli B."/>
            <person name="del Cerro C."/>
            <person name="Hormigo D."/>
            <person name="Garcia J.L."/>
            <person name="Acebal C."/>
            <person name="Arroyo M."/>
            <person name="de la Mata I."/>
        </authorList>
    </citation>
    <scope>NUCLEOTIDE SEQUENCE [LARGE SCALE GENOMIC DNA]</scope>
    <source>
        <strain evidence="3 4">NRRL 12052</strain>
    </source>
</reference>
<evidence type="ECO:0000256" key="1">
    <source>
        <dbReference type="SAM" id="SignalP"/>
    </source>
</evidence>
<dbReference type="InterPro" id="IPR036365">
    <property type="entry name" value="PGBD-like_sf"/>
</dbReference>
<protein>
    <submittedName>
        <fullName evidence="3">Peptidoglycan-binding protein</fullName>
    </submittedName>
</protein>
<dbReference type="EMBL" id="JRTT01000030">
    <property type="protein sequence ID" value="KHD75238.1"/>
    <property type="molecule type" value="Genomic_DNA"/>
</dbReference>
<feature type="domain" description="Peptidoglycan binding-like" evidence="2">
    <location>
        <begin position="118"/>
        <end position="163"/>
    </location>
</feature>
<evidence type="ECO:0000259" key="2">
    <source>
        <dbReference type="Pfam" id="PF01471"/>
    </source>
</evidence>
<dbReference type="GO" id="GO:0015562">
    <property type="term" value="F:efflux transmembrane transporter activity"/>
    <property type="evidence" value="ECO:0007669"/>
    <property type="project" value="TreeGrafter"/>
</dbReference>
<feature type="signal peptide" evidence="1">
    <location>
        <begin position="1"/>
        <end position="24"/>
    </location>
</feature>
<dbReference type="SUPFAM" id="SSF47090">
    <property type="entry name" value="PGBD-like"/>
    <property type="match status" value="1"/>
</dbReference>
<evidence type="ECO:0000313" key="4">
    <source>
        <dbReference type="Proteomes" id="UP000054537"/>
    </source>
</evidence>